<keyword evidence="2" id="KW-1185">Reference proteome</keyword>
<sequence>MRDSNAREHLDAKHERNREQRIEGIKRWVEYIESEPPEKWGPQQNAVVNEQIEAAQSVQTSASHQQHVKDVATEILEVSDESDVESE</sequence>
<dbReference type="GeneID" id="37877950"/>
<proteinExistence type="predicted"/>
<dbReference type="OrthoDB" id="210908at2157"/>
<dbReference type="Pfam" id="PF26477">
    <property type="entry name" value="DUF8150"/>
    <property type="match status" value="1"/>
</dbReference>
<gene>
    <name evidence="1" type="ORF">AArcSl_1599</name>
</gene>
<evidence type="ECO:0000313" key="1">
    <source>
        <dbReference type="EMBL" id="AUX09228.1"/>
    </source>
</evidence>
<protein>
    <submittedName>
        <fullName evidence="1">Uncharacterized protein</fullName>
    </submittedName>
</protein>
<dbReference type="RefSeq" id="WP_119817469.1">
    <property type="nucleotide sequence ID" value="NZ_CP025066.1"/>
</dbReference>
<name>A0A343TJF6_9EURY</name>
<evidence type="ECO:0000313" key="2">
    <source>
        <dbReference type="Proteomes" id="UP000263012"/>
    </source>
</evidence>
<dbReference type="InterPro" id="IPR058463">
    <property type="entry name" value="DUF8150"/>
</dbReference>
<organism evidence="1 2">
    <name type="scientific">Halalkaliarchaeum desulfuricum</name>
    <dbReference type="NCBI Taxonomy" id="2055893"/>
    <lineage>
        <taxon>Archaea</taxon>
        <taxon>Methanobacteriati</taxon>
        <taxon>Methanobacteriota</taxon>
        <taxon>Stenosarchaea group</taxon>
        <taxon>Halobacteria</taxon>
        <taxon>Halobacteriales</taxon>
        <taxon>Haloferacaceae</taxon>
        <taxon>Halalkaliarchaeum</taxon>
    </lineage>
</organism>
<dbReference type="KEGG" id="hdf:AArcSl_1599"/>
<accession>A0A343TJF6</accession>
<dbReference type="AlphaFoldDB" id="A0A343TJF6"/>
<dbReference type="EMBL" id="CP025066">
    <property type="protein sequence ID" value="AUX09228.1"/>
    <property type="molecule type" value="Genomic_DNA"/>
</dbReference>
<dbReference type="Proteomes" id="UP000263012">
    <property type="component" value="Chromosome"/>
</dbReference>
<reference evidence="2" key="1">
    <citation type="submission" date="2017-11" db="EMBL/GenBank/DDBJ databases">
        <title>Phenotypic and genomic properties of facultatively anaerobic sulfur-reducing natronoarchaea from hypersaline soda lakes.</title>
        <authorList>
            <person name="Sorokin D.Y."/>
            <person name="Kublanov I.V."/>
            <person name="Roman P."/>
            <person name="Sinninghe Damste J.S."/>
            <person name="Golyshin P.N."/>
            <person name="Rojo D."/>
            <person name="Ciordia S."/>
            <person name="Mena M.D.C."/>
            <person name="Ferrer M."/>
            <person name="Messina E."/>
            <person name="Smedile F."/>
            <person name="La Spada G."/>
            <person name="La Cono V."/>
            <person name="Yakimov M.M."/>
        </authorList>
    </citation>
    <scope>NUCLEOTIDE SEQUENCE [LARGE SCALE GENOMIC DNA]</scope>
    <source>
        <strain evidence="2">AArc-Sl</strain>
    </source>
</reference>